<feature type="non-terminal residue" evidence="1">
    <location>
        <position position="32"/>
    </location>
</feature>
<proteinExistence type="predicted"/>
<dbReference type="Gene3D" id="3.20.20.80">
    <property type="entry name" value="Glycosidases"/>
    <property type="match status" value="1"/>
</dbReference>
<accession>A0A8S3D5Z4</accession>
<name>A0A8S3D5Z4_9BILA</name>
<dbReference type="AlphaFoldDB" id="A0A8S3D5Z4"/>
<evidence type="ECO:0000313" key="2">
    <source>
        <dbReference type="Proteomes" id="UP000681720"/>
    </source>
</evidence>
<protein>
    <submittedName>
        <fullName evidence="1">Uncharacterized protein</fullName>
    </submittedName>
</protein>
<sequence length="32" mass="3553">MFNWVEAGCPRDRLNIGIPGYGRAFTADGRDP</sequence>
<organism evidence="1 2">
    <name type="scientific">Rotaria magnacalcarata</name>
    <dbReference type="NCBI Taxonomy" id="392030"/>
    <lineage>
        <taxon>Eukaryota</taxon>
        <taxon>Metazoa</taxon>
        <taxon>Spiralia</taxon>
        <taxon>Gnathifera</taxon>
        <taxon>Rotifera</taxon>
        <taxon>Eurotatoria</taxon>
        <taxon>Bdelloidea</taxon>
        <taxon>Philodinida</taxon>
        <taxon>Philodinidae</taxon>
        <taxon>Rotaria</taxon>
    </lineage>
</organism>
<dbReference type="SUPFAM" id="SSF51445">
    <property type="entry name" value="(Trans)glycosidases"/>
    <property type="match status" value="1"/>
</dbReference>
<comment type="caution">
    <text evidence="1">The sequence shown here is derived from an EMBL/GenBank/DDBJ whole genome shotgun (WGS) entry which is preliminary data.</text>
</comment>
<evidence type="ECO:0000313" key="1">
    <source>
        <dbReference type="EMBL" id="CAF4971717.1"/>
    </source>
</evidence>
<dbReference type="InterPro" id="IPR017853">
    <property type="entry name" value="GH"/>
</dbReference>
<dbReference type="Proteomes" id="UP000681720">
    <property type="component" value="Unassembled WGS sequence"/>
</dbReference>
<reference evidence="1" key="1">
    <citation type="submission" date="2021-02" db="EMBL/GenBank/DDBJ databases">
        <authorList>
            <person name="Nowell W R."/>
        </authorList>
    </citation>
    <scope>NUCLEOTIDE SEQUENCE</scope>
</reference>
<gene>
    <name evidence="1" type="ORF">GIL414_LOCUS55458</name>
</gene>
<dbReference type="EMBL" id="CAJOBJ010196963">
    <property type="protein sequence ID" value="CAF4971717.1"/>
    <property type="molecule type" value="Genomic_DNA"/>
</dbReference>